<evidence type="ECO:0000313" key="2">
    <source>
        <dbReference type="EMBL" id="KAG1542368.1"/>
    </source>
</evidence>
<feature type="coiled-coil region" evidence="1">
    <location>
        <begin position="200"/>
        <end position="265"/>
    </location>
</feature>
<gene>
    <name evidence="2" type="ORF">G6F51_007314</name>
</gene>
<dbReference type="GO" id="GO:0000776">
    <property type="term" value="C:kinetochore"/>
    <property type="evidence" value="ECO:0007669"/>
    <property type="project" value="InterPro"/>
</dbReference>
<proteinExistence type="predicted"/>
<dbReference type="OrthoDB" id="18959at2759"/>
<evidence type="ECO:0000256" key="1">
    <source>
        <dbReference type="SAM" id="Coils"/>
    </source>
</evidence>
<evidence type="ECO:0000313" key="3">
    <source>
        <dbReference type="Proteomes" id="UP000717996"/>
    </source>
</evidence>
<dbReference type="PANTHER" id="PTHR37329">
    <property type="entry name" value="KINETOCHORE PROTEIN SOS7"/>
    <property type="match status" value="1"/>
</dbReference>
<sequence length="332" mass="38685">MNDMQESRSDYLKELQKNVEQAVSINLNLFQYQEEYRQKVEPIQHDLHPKALESELQNIKDNFEILQQNYVNVKAKERILQSLFDDPHVKISVEEIIQTGNRKFKVYNQSAKEKLTFTHTHTKKIESKKNQLKKTVDDYVLETETLQEDIYNIVHAIEQFRRGLLSRAEDANKILADIEGMEKEVDRIETFVSNQSTFTIEEASELAAKQENELTALASQMEERKEAIEEQMYAIEDLEEEVNNLSEESQRAEDKANRLLKLNAKRNPIIESEYKTLKKAMEACKQMSGIEKIEYESNTAIHIIFAKPITTILHVYLDESENHISNASVMNI</sequence>
<organism evidence="2 3">
    <name type="scientific">Rhizopus oryzae</name>
    <name type="common">Mucormycosis agent</name>
    <name type="synonym">Rhizopus arrhizus var. delemar</name>
    <dbReference type="NCBI Taxonomy" id="64495"/>
    <lineage>
        <taxon>Eukaryota</taxon>
        <taxon>Fungi</taxon>
        <taxon>Fungi incertae sedis</taxon>
        <taxon>Mucoromycota</taxon>
        <taxon>Mucoromycotina</taxon>
        <taxon>Mucoromycetes</taxon>
        <taxon>Mucorales</taxon>
        <taxon>Mucorineae</taxon>
        <taxon>Rhizopodaceae</taxon>
        <taxon>Rhizopus</taxon>
    </lineage>
</organism>
<dbReference type="InterPro" id="IPR037475">
    <property type="entry name" value="Sos7"/>
</dbReference>
<dbReference type="GO" id="GO:0034501">
    <property type="term" value="P:protein localization to kinetochore"/>
    <property type="evidence" value="ECO:0007669"/>
    <property type="project" value="InterPro"/>
</dbReference>
<protein>
    <submittedName>
        <fullName evidence="2">Uncharacterized protein</fullName>
    </submittedName>
</protein>
<dbReference type="Proteomes" id="UP000717996">
    <property type="component" value="Unassembled WGS sequence"/>
</dbReference>
<dbReference type="AlphaFoldDB" id="A0A9P6Y902"/>
<dbReference type="PANTHER" id="PTHR37329:SF1">
    <property type="entry name" value="KINETOCHORE PROTEIN SOS7"/>
    <property type="match status" value="1"/>
</dbReference>
<name>A0A9P6Y902_RHIOR</name>
<dbReference type="GO" id="GO:0051315">
    <property type="term" value="P:attachment of mitotic spindle microtubules to kinetochore"/>
    <property type="evidence" value="ECO:0007669"/>
    <property type="project" value="TreeGrafter"/>
</dbReference>
<keyword evidence="1" id="KW-0175">Coiled coil</keyword>
<accession>A0A9P6Y902</accession>
<dbReference type="EMBL" id="JAANIT010001080">
    <property type="protein sequence ID" value="KAG1542368.1"/>
    <property type="molecule type" value="Genomic_DNA"/>
</dbReference>
<comment type="caution">
    <text evidence="2">The sequence shown here is derived from an EMBL/GenBank/DDBJ whole genome shotgun (WGS) entry which is preliminary data.</text>
</comment>
<reference evidence="2" key="1">
    <citation type="journal article" date="2020" name="Microb. Genom.">
        <title>Genetic diversity of clinical and environmental Mucorales isolates obtained from an investigation of mucormycosis cases among solid organ transplant recipients.</title>
        <authorList>
            <person name="Nguyen M.H."/>
            <person name="Kaul D."/>
            <person name="Muto C."/>
            <person name="Cheng S.J."/>
            <person name="Richter R.A."/>
            <person name="Bruno V.M."/>
            <person name="Liu G."/>
            <person name="Beyhan S."/>
            <person name="Sundermann A.J."/>
            <person name="Mounaud S."/>
            <person name="Pasculle A.W."/>
            <person name="Nierman W.C."/>
            <person name="Driscoll E."/>
            <person name="Cumbie R."/>
            <person name="Clancy C.J."/>
            <person name="Dupont C.L."/>
        </authorList>
    </citation>
    <scope>NUCLEOTIDE SEQUENCE</scope>
    <source>
        <strain evidence="2">GL16</strain>
    </source>
</reference>